<dbReference type="EMBL" id="LNJU01000001">
    <property type="protein sequence ID" value="KWZ59476.1"/>
    <property type="molecule type" value="Genomic_DNA"/>
</dbReference>
<dbReference type="InterPro" id="IPR038493">
    <property type="entry name" value="MqsR_sf"/>
</dbReference>
<gene>
    <name evidence="1" type="ORF">WK57_02080</name>
</gene>
<protein>
    <submittedName>
        <fullName evidence="1">Uncharacterized protein</fullName>
    </submittedName>
</protein>
<organism evidence="1 2">
    <name type="scientific">Burkholderia ubonensis</name>
    <dbReference type="NCBI Taxonomy" id="101571"/>
    <lineage>
        <taxon>Bacteria</taxon>
        <taxon>Pseudomonadati</taxon>
        <taxon>Pseudomonadota</taxon>
        <taxon>Betaproteobacteria</taxon>
        <taxon>Burkholderiales</taxon>
        <taxon>Burkholderiaceae</taxon>
        <taxon>Burkholderia</taxon>
        <taxon>Burkholderia cepacia complex</taxon>
    </lineage>
</organism>
<dbReference type="Proteomes" id="UP000070119">
    <property type="component" value="Chromosome 1"/>
</dbReference>
<evidence type="ECO:0000313" key="2">
    <source>
        <dbReference type="Proteomes" id="UP000070119"/>
    </source>
</evidence>
<dbReference type="Gene3D" id="3.30.2310.40">
    <property type="match status" value="1"/>
</dbReference>
<name>A0AA40RA27_9BURK</name>
<evidence type="ECO:0000313" key="1">
    <source>
        <dbReference type="EMBL" id="KWZ59476.1"/>
    </source>
</evidence>
<sequence length="149" mass="16944">MAIGGLRLRTETPPKKLNDGNRVLGRRDPAYDLGAVKTLTRLCGFAVVTEQAVDDVNGISGRLTPNDVWSDDDIQNLIYTLDPDDLHCVEWCATSDDRVILCDAYTIHYNRTRRCRWQYGVKYYIKFGFDEQSDVDAPTLIVSLHNAKY</sequence>
<accession>A0AA40RA27</accession>
<dbReference type="AlphaFoldDB" id="A0AA40RA27"/>
<comment type="caution">
    <text evidence="1">The sequence shown here is derived from an EMBL/GenBank/DDBJ whole genome shotgun (WGS) entry which is preliminary data.</text>
</comment>
<proteinExistence type="predicted"/>
<reference evidence="1 2" key="1">
    <citation type="submission" date="2015-11" db="EMBL/GenBank/DDBJ databases">
        <authorList>
            <person name="Sahl J."/>
            <person name="Wagner D."/>
            <person name="Keim P."/>
        </authorList>
    </citation>
    <scope>NUCLEOTIDE SEQUENCE [LARGE SCALE GENOMIC DNA]</scope>
    <source>
        <strain evidence="1 2">MSMB1157</strain>
    </source>
</reference>